<name>A0A1A8AXX1_NOTFU</name>
<feature type="compositionally biased region" description="Basic and acidic residues" evidence="1">
    <location>
        <begin position="213"/>
        <end position="229"/>
    </location>
</feature>
<proteinExistence type="predicted"/>
<dbReference type="EMBL" id="HADY01021043">
    <property type="protein sequence ID" value="SBP59528.1"/>
    <property type="molecule type" value="Transcribed_RNA"/>
</dbReference>
<evidence type="ECO:0000256" key="1">
    <source>
        <dbReference type="SAM" id="MobiDB-lite"/>
    </source>
</evidence>
<gene>
    <name evidence="2" type="primary">Sp-PppL_134</name>
</gene>
<protein>
    <submittedName>
        <fullName evidence="2">Uncharacterized protein</fullName>
    </submittedName>
</protein>
<evidence type="ECO:0000313" key="2">
    <source>
        <dbReference type="EMBL" id="SBP59528.1"/>
    </source>
</evidence>
<dbReference type="AlphaFoldDB" id="A0A1A8AXX1"/>
<reference evidence="2" key="1">
    <citation type="submission" date="2016-05" db="EMBL/GenBank/DDBJ databases">
        <authorList>
            <person name="Lavstsen T."/>
            <person name="Jespersen J.S."/>
        </authorList>
    </citation>
    <scope>NUCLEOTIDE SEQUENCE</scope>
    <source>
        <tissue evidence="2">Brain</tissue>
    </source>
</reference>
<organism evidence="2">
    <name type="scientific">Nothobranchius furzeri</name>
    <name type="common">Turquoise killifish</name>
    <dbReference type="NCBI Taxonomy" id="105023"/>
    <lineage>
        <taxon>Eukaryota</taxon>
        <taxon>Metazoa</taxon>
        <taxon>Chordata</taxon>
        <taxon>Craniata</taxon>
        <taxon>Vertebrata</taxon>
        <taxon>Euteleostomi</taxon>
        <taxon>Actinopterygii</taxon>
        <taxon>Neopterygii</taxon>
        <taxon>Teleostei</taxon>
        <taxon>Neoteleostei</taxon>
        <taxon>Acanthomorphata</taxon>
        <taxon>Ovalentaria</taxon>
        <taxon>Atherinomorphae</taxon>
        <taxon>Cyprinodontiformes</taxon>
        <taxon>Nothobranchiidae</taxon>
        <taxon>Nothobranchius</taxon>
    </lineage>
</organism>
<feature type="region of interest" description="Disordered" evidence="1">
    <location>
        <begin position="181"/>
        <end position="237"/>
    </location>
</feature>
<sequence>MAMFHRKEFKIHGGQIGDSVTDISYNNISKQIDEGLKEQYTQSEVIRAVLRIIKPGHFKDVLISKDEMSINELKSFLRLHMGEKGTTELFQELITAKQLEHETPQQFLHRMVGLKQWLILASKQKDTEIIYEAETVQNVFLHTVYQGLSEKHEDIRRELKPLLSEKSVSDDALLRQVIRTTGEESERRRRLGRNPRAKYAYAQRGQVTSGKLGDSKEDPHSRSKDEDMQKLSAQAVL</sequence>
<accession>A0A1A8AXX1</accession>
<reference evidence="2" key="2">
    <citation type="submission" date="2016-06" db="EMBL/GenBank/DDBJ databases">
        <title>The genome of a short-lived fish provides insights into sex chromosome evolution and the genetic control of aging.</title>
        <authorList>
            <person name="Reichwald K."/>
            <person name="Felder M."/>
            <person name="Petzold A."/>
            <person name="Koch P."/>
            <person name="Groth M."/>
            <person name="Platzer M."/>
        </authorList>
    </citation>
    <scope>NUCLEOTIDE SEQUENCE</scope>
    <source>
        <tissue evidence="2">Brain</tissue>
    </source>
</reference>